<dbReference type="RefSeq" id="WP_121486017.1">
    <property type="nucleotide sequence ID" value="NZ_QQXL01000009.1"/>
</dbReference>
<dbReference type="InterPro" id="IPR003615">
    <property type="entry name" value="HNH_nuc"/>
</dbReference>
<dbReference type="EMBL" id="QQXL01000009">
    <property type="protein sequence ID" value="RKW69446.1"/>
    <property type="molecule type" value="Genomic_DNA"/>
</dbReference>
<keyword evidence="3" id="KW-1185">Reference proteome</keyword>
<dbReference type="GO" id="GO:0004519">
    <property type="term" value="F:endonuclease activity"/>
    <property type="evidence" value="ECO:0007669"/>
    <property type="project" value="UniProtKB-KW"/>
</dbReference>
<gene>
    <name evidence="2" type="ORF">DWQ67_12890</name>
</gene>
<dbReference type="AlphaFoldDB" id="A0A496PFQ1"/>
<name>A0A496PFQ1_9MICC</name>
<evidence type="ECO:0000313" key="3">
    <source>
        <dbReference type="Proteomes" id="UP000273119"/>
    </source>
</evidence>
<dbReference type="PANTHER" id="PTHR33877">
    <property type="entry name" value="SLL1193 PROTEIN"/>
    <property type="match status" value="1"/>
</dbReference>
<evidence type="ECO:0000313" key="2">
    <source>
        <dbReference type="EMBL" id="RKW69446.1"/>
    </source>
</evidence>
<dbReference type="InterPro" id="IPR029471">
    <property type="entry name" value="HNH_5"/>
</dbReference>
<dbReference type="Gene3D" id="1.10.30.50">
    <property type="match status" value="1"/>
</dbReference>
<keyword evidence="2" id="KW-0255">Endonuclease</keyword>
<dbReference type="Pfam" id="PF14279">
    <property type="entry name" value="HNH_5"/>
    <property type="match status" value="1"/>
</dbReference>
<organism evidence="2 3">
    <name type="scientific">Galactobacter caseinivorans</name>
    <dbReference type="NCBI Taxonomy" id="2676123"/>
    <lineage>
        <taxon>Bacteria</taxon>
        <taxon>Bacillati</taxon>
        <taxon>Actinomycetota</taxon>
        <taxon>Actinomycetes</taxon>
        <taxon>Micrococcales</taxon>
        <taxon>Micrococcaceae</taxon>
        <taxon>Galactobacter</taxon>
    </lineage>
</organism>
<reference evidence="2 3" key="1">
    <citation type="submission" date="2018-07" db="EMBL/GenBank/DDBJ databases">
        <title>Arthrobacter sp. nov., isolated from raw cow's milk with high bacterial count.</title>
        <authorList>
            <person name="Hahne J."/>
            <person name="Isele D."/>
            <person name="Lipski A."/>
        </authorList>
    </citation>
    <scope>NUCLEOTIDE SEQUENCE [LARGE SCALE GENOMIC DNA]</scope>
    <source>
        <strain evidence="2 3">JZ R-183</strain>
    </source>
</reference>
<dbReference type="SMART" id="SM00507">
    <property type="entry name" value="HNHc"/>
    <property type="match status" value="1"/>
</dbReference>
<dbReference type="Proteomes" id="UP000273119">
    <property type="component" value="Unassembled WGS sequence"/>
</dbReference>
<dbReference type="InterPro" id="IPR052892">
    <property type="entry name" value="NA-targeting_endonuclease"/>
</dbReference>
<keyword evidence="2" id="KW-0378">Hydrolase</keyword>
<comment type="caution">
    <text evidence="2">The sequence shown here is derived from an EMBL/GenBank/DDBJ whole genome shotgun (WGS) entry which is preliminary data.</text>
</comment>
<protein>
    <submittedName>
        <fullName evidence="2">HNH endonuclease</fullName>
    </submittedName>
</protein>
<dbReference type="CDD" id="cd00085">
    <property type="entry name" value="HNHc"/>
    <property type="match status" value="1"/>
</dbReference>
<feature type="domain" description="HNH nuclease" evidence="1">
    <location>
        <begin position="69"/>
        <end position="118"/>
    </location>
</feature>
<sequence length="167" mass="18399">MRTLVLNAGFEPLAVVSDRRAVVLVLRSRARVLEVAEDPLVAPAGSFPRPTVILLDRYIRPNRRRPGPVSRRAVLRRDAHRCAYCGAGADTVDHVRPRSRGGPSSWTNLVACCRKCNHAKADRLLEDLGWKLRVKPGEPAWAVHPGPWDSPGQLDDAWLAYLSGVAA</sequence>
<evidence type="ECO:0000259" key="1">
    <source>
        <dbReference type="SMART" id="SM00507"/>
    </source>
</evidence>
<proteinExistence type="predicted"/>
<keyword evidence="2" id="KW-0540">Nuclease</keyword>
<dbReference type="PANTHER" id="PTHR33877:SF2">
    <property type="entry name" value="OS07G0170200 PROTEIN"/>
    <property type="match status" value="1"/>
</dbReference>
<accession>A0A496PFQ1</accession>